<organism evidence="1 2">
    <name type="scientific">Paenibacillus sophorae</name>
    <dbReference type="NCBI Taxonomy" id="1333845"/>
    <lineage>
        <taxon>Bacteria</taxon>
        <taxon>Bacillati</taxon>
        <taxon>Bacillota</taxon>
        <taxon>Bacilli</taxon>
        <taxon>Bacillales</taxon>
        <taxon>Paenibacillaceae</taxon>
        <taxon>Paenibacillus</taxon>
    </lineage>
</organism>
<proteinExistence type="predicted"/>
<sequence length="67" mass="8028">MNEDTIILWFKKGVKKSMKMFDPIHKWYDKKLTCTYCGEKRSVKYMVEDKPYCNVCVLPICSGLWKK</sequence>
<protein>
    <submittedName>
        <fullName evidence="1">Uncharacterized protein</fullName>
    </submittedName>
</protein>
<gene>
    <name evidence="1" type="ORF">SAMN04487895_101502</name>
</gene>
<reference evidence="1 2" key="1">
    <citation type="submission" date="2016-10" db="EMBL/GenBank/DDBJ databases">
        <authorList>
            <person name="de Groot N.N."/>
        </authorList>
    </citation>
    <scope>NUCLEOTIDE SEQUENCE [LARGE SCALE GENOMIC DNA]</scope>
    <source>
        <strain evidence="1 2">CGMCC 1.10238</strain>
    </source>
</reference>
<accession>A0A1H8GGM5</accession>
<dbReference type="EMBL" id="FODH01000001">
    <property type="protein sequence ID" value="SEN42939.1"/>
    <property type="molecule type" value="Genomic_DNA"/>
</dbReference>
<evidence type="ECO:0000313" key="2">
    <source>
        <dbReference type="Proteomes" id="UP000198809"/>
    </source>
</evidence>
<dbReference type="Proteomes" id="UP000198809">
    <property type="component" value="Unassembled WGS sequence"/>
</dbReference>
<dbReference type="AlphaFoldDB" id="A0A1H8GGM5"/>
<dbReference type="STRING" id="1333845.SAMN04487895_101502"/>
<evidence type="ECO:0000313" key="1">
    <source>
        <dbReference type="EMBL" id="SEN42939.1"/>
    </source>
</evidence>
<name>A0A1H8GGM5_9BACL</name>